<accession>S6ABY3</accession>
<evidence type="ECO:0000313" key="3">
    <source>
        <dbReference type="Proteomes" id="UP000015559"/>
    </source>
</evidence>
<dbReference type="STRING" id="1163617.SCD_n01279"/>
<dbReference type="eggNOG" id="ENOG502ZRKG">
    <property type="taxonomic scope" value="Bacteria"/>
</dbReference>
<dbReference type="PROSITE" id="PS51257">
    <property type="entry name" value="PROKAR_LIPOPROTEIN"/>
    <property type="match status" value="1"/>
</dbReference>
<dbReference type="KEGG" id="sdr:SCD_n01279"/>
<reference evidence="2 3" key="1">
    <citation type="journal article" date="2012" name="Appl. Environ. Microbiol.">
        <title>Draft genome sequence of a psychrotolerant sulfur-oxidizing bacterium, Sulfuricella denitrificans skB26, and proteomic insights into cold adaptation.</title>
        <authorList>
            <person name="Watanabe T."/>
            <person name="Kojima H."/>
            <person name="Fukui M."/>
        </authorList>
    </citation>
    <scope>NUCLEOTIDE SEQUENCE [LARGE SCALE GENOMIC DNA]</scope>
    <source>
        <strain evidence="3">skB26</strain>
    </source>
</reference>
<dbReference type="HOGENOM" id="CLU_2107727_0_0_4"/>
<keyword evidence="1" id="KW-0175">Coiled coil</keyword>
<keyword evidence="3" id="KW-1185">Reference proteome</keyword>
<evidence type="ECO:0000313" key="2">
    <source>
        <dbReference type="EMBL" id="BAN35108.1"/>
    </source>
</evidence>
<dbReference type="Proteomes" id="UP000015559">
    <property type="component" value="Chromosome"/>
</dbReference>
<protein>
    <recommendedName>
        <fullName evidence="4">SoxXA-binding protein SoxK</fullName>
    </recommendedName>
</protein>
<proteinExistence type="predicted"/>
<evidence type="ECO:0008006" key="4">
    <source>
        <dbReference type="Google" id="ProtNLM"/>
    </source>
</evidence>
<dbReference type="AlphaFoldDB" id="S6ABY3"/>
<gene>
    <name evidence="2" type="ORF">SCD_n01279</name>
</gene>
<name>S6ABY3_SULDS</name>
<organism evidence="2 3">
    <name type="scientific">Sulfuricella denitrificans (strain DSM 22764 / NBRC 105220 / skB26)</name>
    <dbReference type="NCBI Taxonomy" id="1163617"/>
    <lineage>
        <taxon>Bacteria</taxon>
        <taxon>Pseudomonadati</taxon>
        <taxon>Pseudomonadota</taxon>
        <taxon>Betaproteobacteria</taxon>
        <taxon>Nitrosomonadales</taxon>
        <taxon>Sulfuricellaceae</taxon>
        <taxon>Sulfuricella</taxon>
    </lineage>
</organism>
<feature type="coiled-coil region" evidence="1">
    <location>
        <begin position="49"/>
        <end position="76"/>
    </location>
</feature>
<evidence type="ECO:0000256" key="1">
    <source>
        <dbReference type="SAM" id="Coils"/>
    </source>
</evidence>
<dbReference type="RefSeq" id="WP_009205938.1">
    <property type="nucleotide sequence ID" value="NC_022357.1"/>
</dbReference>
<sequence>MRNTLITIITFGFMLLSGCQSSGTAKPDSSAAATPVVTPATEAAKPALSEEAKQALAKAEADVKEAKAQKSLWTTAEDALKKAKEAATKGDSAATLKFAKSASELASLAVAQKSYPLTQ</sequence>
<dbReference type="EMBL" id="AP013066">
    <property type="protein sequence ID" value="BAN35108.1"/>
    <property type="molecule type" value="Genomic_DNA"/>
</dbReference>